<gene>
    <name evidence="3" type="ORF">MNBD_NITROSPIRAE03-1696</name>
</gene>
<evidence type="ECO:0000256" key="1">
    <source>
        <dbReference type="ARBA" id="ARBA00022737"/>
    </source>
</evidence>
<dbReference type="SMART" id="SM00028">
    <property type="entry name" value="TPR"/>
    <property type="match status" value="5"/>
</dbReference>
<dbReference type="InterPro" id="IPR051685">
    <property type="entry name" value="Ycf3/AcsC/BcsC/TPR_MFPF"/>
</dbReference>
<accession>A0A3B1CUR3</accession>
<dbReference type="AlphaFoldDB" id="A0A3B1CUR3"/>
<dbReference type="PANTHER" id="PTHR44943:SF8">
    <property type="entry name" value="TPR REPEAT-CONTAINING PROTEIN MJ0263"/>
    <property type="match status" value="1"/>
</dbReference>
<dbReference type="InterPro" id="IPR019734">
    <property type="entry name" value="TPR_rpt"/>
</dbReference>
<protein>
    <submittedName>
        <fullName evidence="3">Uncharacterized protein</fullName>
    </submittedName>
</protein>
<dbReference type="PROSITE" id="PS50293">
    <property type="entry name" value="TPR_REGION"/>
    <property type="match status" value="2"/>
</dbReference>
<reference evidence="3" key="1">
    <citation type="submission" date="2018-06" db="EMBL/GenBank/DDBJ databases">
        <authorList>
            <person name="Zhirakovskaya E."/>
        </authorList>
    </citation>
    <scope>NUCLEOTIDE SEQUENCE</scope>
</reference>
<sequence length="192" mass="21939">LGVISYLKGELNEAVDYFEKALQLNPRYTEASLNLAITYNDLGEFERAQEIFSIAAQVAHPTPGTLDPFVAGKLANEHYKIGNIYLDFGMNDEAIEEYRKALKLSPKLPDVHTKLGIALRNMDRYEEAIIHFNSAKEINPAYGQAWVQLGITYYMKGLTGLAIEEWEKAFEQNPKLEEAKKYLHLIRKEEKK</sequence>
<dbReference type="PANTHER" id="PTHR44943">
    <property type="entry name" value="CELLULOSE SYNTHASE OPERON PROTEIN C"/>
    <property type="match status" value="1"/>
</dbReference>
<dbReference type="InterPro" id="IPR011990">
    <property type="entry name" value="TPR-like_helical_dom_sf"/>
</dbReference>
<dbReference type="PROSITE" id="PS50005">
    <property type="entry name" value="TPR"/>
    <property type="match status" value="4"/>
</dbReference>
<dbReference type="Gene3D" id="1.25.40.10">
    <property type="entry name" value="Tetratricopeptide repeat domain"/>
    <property type="match status" value="2"/>
</dbReference>
<proteinExistence type="predicted"/>
<dbReference type="EMBL" id="UOGI01000004">
    <property type="protein sequence ID" value="VAX27594.1"/>
    <property type="molecule type" value="Genomic_DNA"/>
</dbReference>
<evidence type="ECO:0000313" key="3">
    <source>
        <dbReference type="EMBL" id="VAX27594.1"/>
    </source>
</evidence>
<keyword evidence="1" id="KW-0677">Repeat</keyword>
<keyword evidence="2" id="KW-0802">TPR repeat</keyword>
<dbReference type="Pfam" id="PF13414">
    <property type="entry name" value="TPR_11"/>
    <property type="match status" value="1"/>
</dbReference>
<name>A0A3B1CUR3_9ZZZZ</name>
<dbReference type="SUPFAM" id="SSF81901">
    <property type="entry name" value="HCP-like"/>
    <property type="match status" value="1"/>
</dbReference>
<dbReference type="Pfam" id="PF14559">
    <property type="entry name" value="TPR_19"/>
    <property type="match status" value="1"/>
</dbReference>
<feature type="non-terminal residue" evidence="3">
    <location>
        <position position="1"/>
    </location>
</feature>
<evidence type="ECO:0000256" key="2">
    <source>
        <dbReference type="ARBA" id="ARBA00022803"/>
    </source>
</evidence>
<organism evidence="3">
    <name type="scientific">hydrothermal vent metagenome</name>
    <dbReference type="NCBI Taxonomy" id="652676"/>
    <lineage>
        <taxon>unclassified sequences</taxon>
        <taxon>metagenomes</taxon>
        <taxon>ecological metagenomes</taxon>
    </lineage>
</organism>